<dbReference type="Gene3D" id="3.40.50.300">
    <property type="entry name" value="P-loop containing nucleotide triphosphate hydrolases"/>
    <property type="match status" value="1"/>
</dbReference>
<evidence type="ECO:0000313" key="1">
    <source>
        <dbReference type="EMBL" id="AKH45828.1"/>
    </source>
</evidence>
<organism evidence="1">
    <name type="scientific">uncultured marine virus</name>
    <dbReference type="NCBI Taxonomy" id="186617"/>
    <lineage>
        <taxon>Viruses</taxon>
        <taxon>environmental samples</taxon>
    </lineage>
</organism>
<dbReference type="EMBL" id="KR029577">
    <property type="protein sequence ID" value="AKH45828.1"/>
    <property type="molecule type" value="Genomic_DNA"/>
</dbReference>
<sequence length="345" mass="39477">MGEGSPARTRHPMIDSLESRSAEKVRAAFRRGGYRAALEEFYFIRDKDARVHLIKLNWAQIDLIRELEQQMRETGRVRIIVLKARQLGFSTLIEGIEVINKFLVANNFALVLSHEGASAKYLYNMGRRALCEKWPLGNIKLKRDRLDGMVLGPPINSTTEVATAKNAGSGRSRTIQFLHASECAFYENASTLMLGMMQSVPDRGSFVFMETTANGIGNWFHQQWELAESGQSSYIPLFYPWHKHPEYQFGFSSPEARGKFAETYSVDERELVRQHGLTPEQIKWRRMTIIDKCEGDVILFRQEYPMTADEAFIVSGRPVFDPENMTKILNRTRATEPLGKGYLRV</sequence>
<reference evidence="1" key="1">
    <citation type="journal article" date="2015" name="Front. Microbiol.">
        <title>Combining genomic sequencing methods to explore viral diversity and reveal potential virus-host interactions.</title>
        <authorList>
            <person name="Chow C.E."/>
            <person name="Winget D.M."/>
            <person name="White R.A.III."/>
            <person name="Hallam S.J."/>
            <person name="Suttle C.A."/>
        </authorList>
    </citation>
    <scope>NUCLEOTIDE SEQUENCE</scope>
    <source>
        <strain evidence="1">Anoxic3_1</strain>
    </source>
</reference>
<protein>
    <submittedName>
        <fullName evidence="1">Putative terminase large subunit</fullName>
    </submittedName>
</protein>
<dbReference type="InterPro" id="IPR027417">
    <property type="entry name" value="P-loop_NTPase"/>
</dbReference>
<name>A0A0F7L2R8_9VIRU</name>
<reference evidence="1" key="2">
    <citation type="submission" date="2015-03" db="EMBL/GenBank/DDBJ databases">
        <authorList>
            <person name="Chow C.-E.T."/>
            <person name="Winget D.M."/>
            <person name="White R.A.III."/>
            <person name="Hallam S.J."/>
            <person name="Suttle C.A."/>
        </authorList>
    </citation>
    <scope>NUCLEOTIDE SEQUENCE</scope>
    <source>
        <strain evidence="1">Anoxic3_1</strain>
    </source>
</reference>
<accession>A0A0F7L2R8</accession>
<proteinExistence type="predicted"/>